<accession>A0A1E7QYX5</accession>
<gene>
    <name evidence="1" type="ORF">BJI46_05825</name>
</gene>
<evidence type="ECO:0000313" key="2">
    <source>
        <dbReference type="Proteomes" id="UP000185895"/>
    </source>
</evidence>
<dbReference type="EMBL" id="MKKK01000067">
    <property type="protein sequence ID" value="OEY92264.1"/>
    <property type="molecule type" value="Genomic_DNA"/>
</dbReference>
<dbReference type="AlphaFoldDB" id="A0A1E7QYX5"/>
<sequence>MSHFIKDKHQAIEYIYTRLKASNSQEPHVRVFNFGYVECLFDLGIINNQERDRLNKLIVGELD</sequence>
<organism evidence="1 2">
    <name type="scientific">Acinetobacter qingfengensis</name>
    <dbReference type="NCBI Taxonomy" id="1262585"/>
    <lineage>
        <taxon>Bacteria</taxon>
        <taxon>Pseudomonadati</taxon>
        <taxon>Pseudomonadota</taxon>
        <taxon>Gammaproteobacteria</taxon>
        <taxon>Moraxellales</taxon>
        <taxon>Moraxellaceae</taxon>
        <taxon>Acinetobacter</taxon>
    </lineage>
</organism>
<dbReference type="RefSeq" id="WP_070070859.1">
    <property type="nucleotide sequence ID" value="NZ_MKKK01000067.1"/>
</dbReference>
<keyword evidence="2" id="KW-1185">Reference proteome</keyword>
<evidence type="ECO:0000313" key="1">
    <source>
        <dbReference type="EMBL" id="OEY92264.1"/>
    </source>
</evidence>
<reference evidence="1 2" key="1">
    <citation type="submission" date="2016-09" db="EMBL/GenBank/DDBJ databases">
        <authorList>
            <person name="Capua I."/>
            <person name="De Benedictis P."/>
            <person name="Joannis T."/>
            <person name="Lombin L.H."/>
            <person name="Cattoli G."/>
        </authorList>
    </citation>
    <scope>NUCLEOTIDE SEQUENCE [LARGE SCALE GENOMIC DNA]</scope>
    <source>
        <strain evidence="1 2">ANC 4671</strain>
    </source>
</reference>
<dbReference type="Proteomes" id="UP000185895">
    <property type="component" value="Unassembled WGS sequence"/>
</dbReference>
<name>A0A1E7QYX5_9GAMM</name>
<comment type="caution">
    <text evidence="1">The sequence shown here is derived from an EMBL/GenBank/DDBJ whole genome shotgun (WGS) entry which is preliminary data.</text>
</comment>
<proteinExistence type="predicted"/>
<protein>
    <submittedName>
        <fullName evidence="1">Uncharacterized protein</fullName>
    </submittedName>
</protein>